<evidence type="ECO:0000256" key="3">
    <source>
        <dbReference type="ARBA" id="ARBA00004394"/>
    </source>
</evidence>
<evidence type="ECO:0000313" key="22">
    <source>
        <dbReference type="Proteomes" id="UP001470230"/>
    </source>
</evidence>
<feature type="transmembrane region" description="Helical" evidence="19">
    <location>
        <begin position="921"/>
        <end position="943"/>
    </location>
</feature>
<evidence type="ECO:0000256" key="10">
    <source>
        <dbReference type="ARBA" id="ARBA00022927"/>
    </source>
</evidence>
<keyword evidence="9" id="KW-0732">Signal</keyword>
<gene>
    <name evidence="21" type="ORF">M9Y10_035163</name>
</gene>
<evidence type="ECO:0000313" key="21">
    <source>
        <dbReference type="EMBL" id="KAK8890387.1"/>
    </source>
</evidence>
<feature type="region of interest" description="Disordered" evidence="18">
    <location>
        <begin position="520"/>
        <end position="552"/>
    </location>
</feature>
<feature type="compositionally biased region" description="Pro residues" evidence="18">
    <location>
        <begin position="534"/>
        <end position="549"/>
    </location>
</feature>
<keyword evidence="7" id="KW-0813">Transport</keyword>
<dbReference type="Pfam" id="PF09451">
    <property type="entry name" value="ATG27"/>
    <property type="match status" value="1"/>
</dbReference>
<keyword evidence="14" id="KW-0496">Mitochondrion</keyword>
<dbReference type="InterPro" id="IPR009011">
    <property type="entry name" value="Man6P_isomerase_rcpt-bd_dom_sf"/>
</dbReference>
<evidence type="ECO:0000256" key="9">
    <source>
        <dbReference type="ARBA" id="ARBA00022729"/>
    </source>
</evidence>
<comment type="caution">
    <text evidence="21">The sequence shown here is derived from an EMBL/GenBank/DDBJ whole genome shotgun (WGS) entry which is preliminary data.</text>
</comment>
<keyword evidence="12" id="KW-0072">Autophagy</keyword>
<dbReference type="PANTHER" id="PTHR15071">
    <property type="entry name" value="MANNOSE-6-PHOSPHATE RECEPTOR FAMILY MEMBER"/>
    <property type="match status" value="1"/>
</dbReference>
<reference evidence="21 22" key="1">
    <citation type="submission" date="2024-04" db="EMBL/GenBank/DDBJ databases">
        <title>Tritrichomonas musculus Genome.</title>
        <authorList>
            <person name="Alves-Ferreira E."/>
            <person name="Grigg M."/>
            <person name="Lorenzi H."/>
            <person name="Galac M."/>
        </authorList>
    </citation>
    <scope>NUCLEOTIDE SEQUENCE [LARGE SCALE GENOMIC DNA]</scope>
    <source>
        <strain evidence="21 22">EAF2021</strain>
    </source>
</reference>
<evidence type="ECO:0000256" key="16">
    <source>
        <dbReference type="ARBA" id="ARBA00023157"/>
    </source>
</evidence>
<evidence type="ECO:0000256" key="18">
    <source>
        <dbReference type="SAM" id="MobiDB-lite"/>
    </source>
</evidence>
<keyword evidence="22" id="KW-1185">Reference proteome</keyword>
<protein>
    <recommendedName>
        <fullName evidence="6">Autophagy-related protein 27</fullName>
    </recommendedName>
</protein>
<feature type="compositionally biased region" description="Polar residues" evidence="18">
    <location>
        <begin position="737"/>
        <end position="746"/>
    </location>
</feature>
<proteinExistence type="inferred from homology"/>
<dbReference type="PANTHER" id="PTHR15071:SF0">
    <property type="entry name" value="MANNOSE 6-PHOSPHATE RECEPTOR-LIKE PROTEIN 1"/>
    <property type="match status" value="1"/>
</dbReference>
<evidence type="ECO:0000259" key="20">
    <source>
        <dbReference type="PROSITE" id="PS51914"/>
    </source>
</evidence>
<evidence type="ECO:0000256" key="2">
    <source>
        <dbReference type="ARBA" id="ARBA00004358"/>
    </source>
</evidence>
<dbReference type="PROSITE" id="PS51914">
    <property type="entry name" value="MRH"/>
    <property type="match status" value="1"/>
</dbReference>
<keyword evidence="11 19" id="KW-1133">Transmembrane helix</keyword>
<evidence type="ECO:0000256" key="7">
    <source>
        <dbReference type="ARBA" id="ARBA00022448"/>
    </source>
</evidence>
<evidence type="ECO:0000256" key="19">
    <source>
        <dbReference type="SAM" id="Phobius"/>
    </source>
</evidence>
<evidence type="ECO:0000256" key="11">
    <source>
        <dbReference type="ARBA" id="ARBA00022989"/>
    </source>
</evidence>
<dbReference type="Gene3D" id="2.70.130.10">
    <property type="entry name" value="Mannose-6-phosphate receptor binding domain"/>
    <property type="match status" value="1"/>
</dbReference>
<evidence type="ECO:0000256" key="6">
    <source>
        <dbReference type="ARBA" id="ARBA00013776"/>
    </source>
</evidence>
<dbReference type="EMBL" id="JAPFFF010000005">
    <property type="protein sequence ID" value="KAK8890387.1"/>
    <property type="molecule type" value="Genomic_DNA"/>
</dbReference>
<keyword evidence="16" id="KW-1015">Disulfide bond</keyword>
<keyword evidence="8 19" id="KW-0812">Transmembrane</keyword>
<feature type="region of interest" description="Disordered" evidence="18">
    <location>
        <begin position="723"/>
        <end position="746"/>
    </location>
</feature>
<evidence type="ECO:0000256" key="1">
    <source>
        <dbReference type="ARBA" id="ARBA00004304"/>
    </source>
</evidence>
<evidence type="ECO:0000256" key="4">
    <source>
        <dbReference type="ARBA" id="ARBA00004472"/>
    </source>
</evidence>
<evidence type="ECO:0000256" key="15">
    <source>
        <dbReference type="ARBA" id="ARBA00023136"/>
    </source>
</evidence>
<name>A0ABR2KIY7_9EUKA</name>
<keyword evidence="17" id="KW-0968">Cytoplasmic vesicle</keyword>
<dbReference type="Proteomes" id="UP001470230">
    <property type="component" value="Unassembled WGS sequence"/>
</dbReference>
<keyword evidence="10" id="KW-0653">Protein transport</keyword>
<sequence>MLVFSFLLFYKSACKKSNLAGASYPITRGSCEANLNGVQYSFTGMKDRIETYYAVNENRTYYIRFCQELSSKDFVPQEGAPFDYSDVYVARCEGVNTSCQALITENSWDWRYLDTNNKTNGVIYYAFGEPLLVRTDSYYSFDIQVKVTCDPNEDGGNAKFIFDNIDTDEATLSLSISNKYGCGKNVAVPTPTPTPFTPNCDYTDRYDELTDFGVDIHLSDMNGGPWGIRSLNLSMNDGEKNSIVFFQPCERMECPPGYQCPGETYSSIWICNNNQHTCESYGVLDTDGNSFIEPSFDDLLDGLNLTYKHQGGSKKTVVRLTCSNIMPSNHFIFDDNIKKEGDQLLLNLRSRNSCPNYIPDPTPQPKSSCYFNKTNFDQQSTIILNLTDHDKGDMKGWSSQVSWGSKTGTLYYEPCDNAICPKDAFCEGDEDATVFLCEQGSDGKPDCIAYGLLGNPIRMYFNNNFDITEGVKVDYSGDFKRYATVYWACDDSLQQNEIKMPSTVKLNGRELSFTVYSKSACGSGNPKPRHYHPPRPTPPSEPTPTPQPSVNPTDIYVINDTHYILTPLASYKQDVFKGNISLLGPGAIQGTIYTEFHPWNFIPCPSGYECSAGHKDSNFWACWIEDNGNKYCHSIGDVRILNEMSLRTEKNPDLGAELHFGGVWGLDVYFDIECNPYEDDDAVPFDHATFLRYDQGGRLTPRFHTYLDSGAVCARKFDSISVPTPEPTKTPKPNYSPEYTYQSESDSDGNCISVDLSSLPYYYDELITVGVHPNFQRNLYRYYPTKPGLPPSGYQVLDTSNTNDAVLANIWRCFNSSDGRSVCHAAGNSNVNLQYELVEEGNLKGGVSLNYEGGYGGWSTRIQLICNTSVPEDKIDFDDVGYLVPSEKTPTIYTHTAMACLKKAPDVPVIDNRNSITGGGVFLMIVIIVSILYIVIGLLVNFIKGGMVELPNKAFWEEFGICIQTAVLYIFTCGKRSNELIGYEKA</sequence>
<dbReference type="InterPro" id="IPR018939">
    <property type="entry name" value="Autophagy-rel_prot_27"/>
</dbReference>
<accession>A0ABR2KIY7</accession>
<keyword evidence="13" id="KW-0333">Golgi apparatus</keyword>
<evidence type="ECO:0000256" key="12">
    <source>
        <dbReference type="ARBA" id="ARBA00023006"/>
    </source>
</evidence>
<evidence type="ECO:0000256" key="13">
    <source>
        <dbReference type="ARBA" id="ARBA00023034"/>
    </source>
</evidence>
<dbReference type="InterPro" id="IPR044865">
    <property type="entry name" value="MRH_dom"/>
</dbReference>
<evidence type="ECO:0000256" key="8">
    <source>
        <dbReference type="ARBA" id="ARBA00022692"/>
    </source>
</evidence>
<keyword evidence="15 19" id="KW-0472">Membrane</keyword>
<feature type="domain" description="MRH" evidence="20">
    <location>
        <begin position="367"/>
        <end position="523"/>
    </location>
</feature>
<comment type="subcellular location">
    <subcellularLocation>
        <location evidence="2">Cytoplasmic vesicle membrane</location>
        <topology evidence="2">Single-pass type I membrane protein</topology>
    </subcellularLocation>
    <subcellularLocation>
        <location evidence="3">Golgi apparatus membrane</location>
    </subcellularLocation>
    <subcellularLocation>
        <location evidence="1">Mitochondrion membrane</location>
        <topology evidence="1">Single-pass membrane protein</topology>
    </subcellularLocation>
    <subcellularLocation>
        <location evidence="4">Preautophagosomal structure membrane</location>
        <topology evidence="4">Single-pass type I membrane protein</topology>
    </subcellularLocation>
</comment>
<evidence type="ECO:0000256" key="17">
    <source>
        <dbReference type="ARBA" id="ARBA00023329"/>
    </source>
</evidence>
<evidence type="ECO:0000256" key="5">
    <source>
        <dbReference type="ARBA" id="ARBA00005363"/>
    </source>
</evidence>
<evidence type="ECO:0000256" key="14">
    <source>
        <dbReference type="ARBA" id="ARBA00023128"/>
    </source>
</evidence>
<organism evidence="21 22">
    <name type="scientific">Tritrichomonas musculus</name>
    <dbReference type="NCBI Taxonomy" id="1915356"/>
    <lineage>
        <taxon>Eukaryota</taxon>
        <taxon>Metamonada</taxon>
        <taxon>Parabasalia</taxon>
        <taxon>Tritrichomonadida</taxon>
        <taxon>Tritrichomonadidae</taxon>
        <taxon>Tritrichomonas</taxon>
    </lineage>
</organism>
<comment type="similarity">
    <text evidence="5">Belongs to the ATG27 family.</text>
</comment>